<feature type="repeat" description="TPR" evidence="3">
    <location>
        <begin position="160"/>
        <end position="193"/>
    </location>
</feature>
<dbReference type="InterPro" id="IPR050498">
    <property type="entry name" value="Ycf3"/>
</dbReference>
<dbReference type="InterPro" id="IPR002201">
    <property type="entry name" value="Glyco_trans_9"/>
</dbReference>
<dbReference type="GO" id="GO:0009279">
    <property type="term" value="C:cell outer membrane"/>
    <property type="evidence" value="ECO:0007669"/>
    <property type="project" value="TreeGrafter"/>
</dbReference>
<dbReference type="Pfam" id="PF14559">
    <property type="entry name" value="TPR_19"/>
    <property type="match status" value="2"/>
</dbReference>
<feature type="repeat" description="TPR" evidence="3">
    <location>
        <begin position="262"/>
        <end position="295"/>
    </location>
</feature>
<feature type="repeat" description="TPR" evidence="3">
    <location>
        <begin position="228"/>
        <end position="261"/>
    </location>
</feature>
<dbReference type="PANTHER" id="PTHR44858">
    <property type="entry name" value="TETRATRICOPEPTIDE REPEAT PROTEIN 6"/>
    <property type="match status" value="1"/>
</dbReference>
<dbReference type="SUPFAM" id="SSF53756">
    <property type="entry name" value="UDP-Glycosyltransferase/glycogen phosphorylase"/>
    <property type="match status" value="1"/>
</dbReference>
<dbReference type="RefSeq" id="WP_125242067.1">
    <property type="nucleotide sequence ID" value="NZ_RSED01000003.1"/>
</dbReference>
<dbReference type="OrthoDB" id="9814129at2"/>
<reference evidence="4 5" key="1">
    <citation type="submission" date="2018-12" db="EMBL/GenBank/DDBJ databases">
        <title>The whole draft genome of Aquabacterium sp. SJQ9.</title>
        <authorList>
            <person name="Sun L."/>
            <person name="Gao X."/>
            <person name="Chen W."/>
            <person name="Huang K."/>
        </authorList>
    </citation>
    <scope>NUCLEOTIDE SEQUENCE [LARGE SCALE GENOMIC DNA]</scope>
    <source>
        <strain evidence="4 5">SJQ9</strain>
    </source>
</reference>
<dbReference type="AlphaFoldDB" id="A0A3R8S9N6"/>
<proteinExistence type="predicted"/>
<keyword evidence="1" id="KW-0677">Repeat</keyword>
<protein>
    <submittedName>
        <fullName evidence="4">Tetratricopeptide repeat protein</fullName>
    </submittedName>
</protein>
<keyword evidence="5" id="KW-1185">Reference proteome</keyword>
<dbReference type="SMART" id="SM00028">
    <property type="entry name" value="TPR"/>
    <property type="match status" value="10"/>
</dbReference>
<dbReference type="InterPro" id="IPR011990">
    <property type="entry name" value="TPR-like_helical_dom_sf"/>
</dbReference>
<evidence type="ECO:0000256" key="3">
    <source>
        <dbReference type="PROSITE-ProRule" id="PRU00339"/>
    </source>
</evidence>
<dbReference type="PANTHER" id="PTHR44858:SF1">
    <property type="entry name" value="UDP-N-ACETYLGLUCOSAMINE--PEPTIDE N-ACETYLGLUCOSAMINYLTRANSFERASE SPINDLY-RELATED"/>
    <property type="match status" value="1"/>
</dbReference>
<comment type="caution">
    <text evidence="4">The sequence shown here is derived from an EMBL/GenBank/DDBJ whole genome shotgun (WGS) entry which is preliminary data.</text>
</comment>
<dbReference type="PROSITE" id="PS50293">
    <property type="entry name" value="TPR_REGION"/>
    <property type="match status" value="1"/>
</dbReference>
<evidence type="ECO:0000313" key="5">
    <source>
        <dbReference type="Proteomes" id="UP000269265"/>
    </source>
</evidence>
<gene>
    <name evidence="4" type="ORF">EIP75_04640</name>
</gene>
<feature type="repeat" description="TPR" evidence="3">
    <location>
        <begin position="330"/>
        <end position="363"/>
    </location>
</feature>
<accession>A0A3R8S9N6</accession>
<feature type="repeat" description="TPR" evidence="3">
    <location>
        <begin position="58"/>
        <end position="91"/>
    </location>
</feature>
<feature type="repeat" description="TPR" evidence="3">
    <location>
        <begin position="92"/>
        <end position="125"/>
    </location>
</feature>
<evidence type="ECO:0000313" key="4">
    <source>
        <dbReference type="EMBL" id="RRS05499.1"/>
    </source>
</evidence>
<dbReference type="Gene3D" id="1.25.40.10">
    <property type="entry name" value="Tetratricopeptide repeat domain"/>
    <property type="match status" value="3"/>
</dbReference>
<dbReference type="Proteomes" id="UP000269265">
    <property type="component" value="Unassembled WGS sequence"/>
</dbReference>
<dbReference type="GO" id="GO:0016757">
    <property type="term" value="F:glycosyltransferase activity"/>
    <property type="evidence" value="ECO:0007669"/>
    <property type="project" value="InterPro"/>
</dbReference>
<dbReference type="InterPro" id="IPR019734">
    <property type="entry name" value="TPR_rpt"/>
</dbReference>
<sequence>MHNRTEVVQGSISQTLVRPTTEQIDALIDEAVDALNRGDPDRSRQCLDNVLAADGQQFDAWNLLAVMALQQRDFPRAIDLLRRAIDIDPDVAMAHVNLGVAWMESGHPDKARPAFEQALALDPQEPGAALGLGVSLLALKQWDAAATYLGQALAQDPANVEAHFNRGNAFNELARHEEAIACYDRALALQATHVGALLNRAHACLALKRHEEAIRNCKQANALQPNRASAFVVLGDACMAINAHAEALASYDRALAIQPGQFAPLINRGNALLKLGRAPEAITSFEQGLGLKPSHATALSNLAGALREAERWDEAWTRCEQALAIEPSHAGAHMNKGNVLLDQANLSSAREAFAKVVSLQPDDADAQWAQGWCDLLAGDWDRGLPQLEWRWKKPGFTSTARQFSKPLWLGQDDLNGRTILLHAEQGLGDTIQFSRYATRLHGMGARVLLEVQAPLRQLMGSLSGVSQVLVRGEGFLPPFDLHCPLMSLPLALKTRPSTVPSPGAYLQASAVQCDAWADRLGPRKAPRVGLVWSGNAAHRNDRLRSMSAAALLQAIPPGIELYSLQKDIRDSDLPALQARGVIDMSARLGDMDDTAALIHHMDLVISVDTSVAHLAGALGKPTWILLSHMPDWRWLMNRADTPWYGSVRLLRQGQWGRWDDVLAHVQQALHMELAPPPSQLQ</sequence>
<dbReference type="Gene3D" id="3.40.50.2000">
    <property type="entry name" value="Glycogen Phosphorylase B"/>
    <property type="match status" value="1"/>
</dbReference>
<dbReference type="EMBL" id="RSED01000003">
    <property type="protein sequence ID" value="RRS05499.1"/>
    <property type="molecule type" value="Genomic_DNA"/>
</dbReference>
<dbReference type="GO" id="GO:0046813">
    <property type="term" value="P:receptor-mediated virion attachment to host cell"/>
    <property type="evidence" value="ECO:0007669"/>
    <property type="project" value="TreeGrafter"/>
</dbReference>
<dbReference type="Pfam" id="PF13181">
    <property type="entry name" value="TPR_8"/>
    <property type="match status" value="1"/>
</dbReference>
<dbReference type="PROSITE" id="PS50005">
    <property type="entry name" value="TPR"/>
    <property type="match status" value="6"/>
</dbReference>
<evidence type="ECO:0000256" key="2">
    <source>
        <dbReference type="ARBA" id="ARBA00022803"/>
    </source>
</evidence>
<name>A0A3R8S9N6_9BURK</name>
<evidence type="ECO:0000256" key="1">
    <source>
        <dbReference type="ARBA" id="ARBA00022737"/>
    </source>
</evidence>
<organism evidence="4 5">
    <name type="scientific">Aquabacterium soli</name>
    <dbReference type="NCBI Taxonomy" id="2493092"/>
    <lineage>
        <taxon>Bacteria</taxon>
        <taxon>Pseudomonadati</taxon>
        <taxon>Pseudomonadota</taxon>
        <taxon>Betaproteobacteria</taxon>
        <taxon>Burkholderiales</taxon>
        <taxon>Aquabacterium</taxon>
    </lineage>
</organism>
<dbReference type="Pfam" id="PF13432">
    <property type="entry name" value="TPR_16"/>
    <property type="match status" value="2"/>
</dbReference>
<dbReference type="Pfam" id="PF01075">
    <property type="entry name" value="Glyco_transf_9"/>
    <property type="match status" value="1"/>
</dbReference>
<dbReference type="SUPFAM" id="SSF48452">
    <property type="entry name" value="TPR-like"/>
    <property type="match status" value="2"/>
</dbReference>
<keyword evidence="2 3" id="KW-0802">TPR repeat</keyword>